<evidence type="ECO:0000256" key="9">
    <source>
        <dbReference type="ARBA" id="ARBA00022691"/>
    </source>
</evidence>
<comment type="function">
    <text evidence="20">Catalyzes the 2 serial methylation steps for the conversion of the 7-monomethylguanosine (m(7)G) caps of snRNAs and snoRNAs to a 2,2,7-trimethylguanosine (m(2,2,7)G) cap structure. The enzyme is specific for guanine, and N7 methylation must precede N2 methylation. Hypermethylation of the m7G cap of U snRNAs leads to their concentration in nuclear foci, their colocalization with coilin and the formation of canonical Cajal bodies (CBs). Plays a role in transcriptional regulation.</text>
</comment>
<comment type="subcellular location">
    <subcellularLocation>
        <location evidence="2">Cytoplasm</location>
    </subcellularLocation>
    <subcellularLocation>
        <location evidence="1">Nucleus</location>
        <location evidence="1">Cajal body</location>
    </subcellularLocation>
    <subcellularLocation>
        <location evidence="3">Nucleus</location>
        <location evidence="3">Nucleolus</location>
    </subcellularLocation>
</comment>
<protein>
    <recommendedName>
        <fullName evidence="4">Trimethylguanosine synthase</fullName>
    </recommendedName>
    <alternativeName>
        <fullName evidence="19">Cap-specific guanine-N(2) methyltransferase</fullName>
    </alternativeName>
    <alternativeName>
        <fullName evidence="22">Nuclear receptor coactivator 6-interacting protein</fullName>
    </alternativeName>
    <alternativeName>
        <fullName evidence="23">PRIP-interacting protein with methyltransferase motif</fullName>
    </alternativeName>
</protein>
<dbReference type="Pfam" id="PF09445">
    <property type="entry name" value="Methyltransf_15"/>
    <property type="match status" value="1"/>
</dbReference>
<evidence type="ECO:0000256" key="7">
    <source>
        <dbReference type="ARBA" id="ARBA00022603"/>
    </source>
</evidence>
<evidence type="ECO:0000256" key="15">
    <source>
        <dbReference type="ARBA" id="ARBA00047418"/>
    </source>
</evidence>
<feature type="region of interest" description="Disordered" evidence="24">
    <location>
        <begin position="526"/>
        <end position="587"/>
    </location>
</feature>
<comment type="catalytic activity">
    <reaction evidence="18">
        <text>a 5'-end (N(7)-methyl 5'-triphosphoguanosine)-ribonucleoside in snRNA + S-adenosyl-L-methionine = a 5'-end (N(2),N(7)-dimethyl 5'-triphosphoguanosine)-ribonucleoside in snRNA + S-adenosyl-L-homocysteine + H(+)</text>
        <dbReference type="Rhea" id="RHEA:78471"/>
        <dbReference type="Rhea" id="RHEA-COMP:19085"/>
        <dbReference type="Rhea" id="RHEA-COMP:19087"/>
        <dbReference type="ChEBI" id="CHEBI:15378"/>
        <dbReference type="ChEBI" id="CHEBI:57856"/>
        <dbReference type="ChEBI" id="CHEBI:59789"/>
        <dbReference type="ChEBI" id="CHEBI:156461"/>
        <dbReference type="ChEBI" id="CHEBI:172880"/>
    </reaction>
    <physiologicalReaction direction="left-to-right" evidence="18">
        <dbReference type="Rhea" id="RHEA:78472"/>
    </physiologicalReaction>
</comment>
<feature type="compositionally biased region" description="Acidic residues" evidence="24">
    <location>
        <begin position="429"/>
        <end position="440"/>
    </location>
</feature>
<comment type="catalytic activity">
    <reaction evidence="16">
        <text>a 5'-end (N(7)-methyl 5'-triphosphoguanosine)-ribonucleoside in snoRNA + S-adenosyl-L-methionine = a 5'-end (N(2),N(7)-dimethyl 5'-triphosphoguanosine)-ribonucleoside in snoRNA + S-adenosyl-L-homocysteine + H(+)</text>
        <dbReference type="Rhea" id="RHEA:78475"/>
        <dbReference type="Rhea" id="RHEA-COMP:19086"/>
        <dbReference type="Rhea" id="RHEA-COMP:19088"/>
        <dbReference type="ChEBI" id="CHEBI:15378"/>
        <dbReference type="ChEBI" id="CHEBI:57856"/>
        <dbReference type="ChEBI" id="CHEBI:59789"/>
        <dbReference type="ChEBI" id="CHEBI:156461"/>
        <dbReference type="ChEBI" id="CHEBI:172880"/>
    </reaction>
    <physiologicalReaction direction="left-to-right" evidence="16">
        <dbReference type="Rhea" id="RHEA:78476"/>
    </physiologicalReaction>
</comment>
<evidence type="ECO:0000256" key="23">
    <source>
        <dbReference type="ARBA" id="ARBA00081504"/>
    </source>
</evidence>
<evidence type="ECO:0000256" key="12">
    <source>
        <dbReference type="ARBA" id="ARBA00023163"/>
    </source>
</evidence>
<comment type="subunit">
    <text evidence="21">May form homooligomers. Interacts with CREBBP/CBP, EED/WAIT1, EP300/P300, NCOA6/PRIP, PPARBP/PBP and SMN.</text>
</comment>
<dbReference type="Gene3D" id="3.40.50.150">
    <property type="entry name" value="Vaccinia Virus protein VP39"/>
    <property type="match status" value="1"/>
</dbReference>
<dbReference type="SUPFAM" id="SSF53335">
    <property type="entry name" value="S-adenosyl-L-methionine-dependent methyltransferases"/>
    <property type="match status" value="1"/>
</dbReference>
<accession>A0A485MWT1</accession>
<dbReference type="GO" id="GO:0071164">
    <property type="term" value="F:RNA cap trimethylguanosine synthase activity"/>
    <property type="evidence" value="ECO:0007669"/>
    <property type="project" value="TreeGrafter"/>
</dbReference>
<evidence type="ECO:0000313" key="25">
    <source>
        <dbReference type="EMBL" id="VFV24266.1"/>
    </source>
</evidence>
<evidence type="ECO:0000256" key="17">
    <source>
        <dbReference type="ARBA" id="ARBA00048763"/>
    </source>
</evidence>
<keyword evidence="9" id="KW-0949">S-adenosyl-L-methionine</keyword>
<evidence type="ECO:0000256" key="2">
    <source>
        <dbReference type="ARBA" id="ARBA00004496"/>
    </source>
</evidence>
<comment type="similarity">
    <text evidence="14">Belongs to the methyltransferase superfamily. Trimethylguanosine synthase family.</text>
</comment>
<evidence type="ECO:0000256" key="22">
    <source>
        <dbReference type="ARBA" id="ARBA00079339"/>
    </source>
</evidence>
<feature type="compositionally biased region" description="Polar residues" evidence="24">
    <location>
        <begin position="370"/>
        <end position="393"/>
    </location>
</feature>
<gene>
    <name evidence="25" type="ORF">LYPA_23C006817</name>
</gene>
<evidence type="ECO:0000256" key="5">
    <source>
        <dbReference type="ARBA" id="ARBA00022490"/>
    </source>
</evidence>
<evidence type="ECO:0000256" key="21">
    <source>
        <dbReference type="ARBA" id="ARBA00064494"/>
    </source>
</evidence>
<evidence type="ECO:0000256" key="19">
    <source>
        <dbReference type="ARBA" id="ARBA00049790"/>
    </source>
</evidence>
<keyword evidence="12" id="KW-0804">Transcription</keyword>
<evidence type="ECO:0000256" key="4">
    <source>
        <dbReference type="ARBA" id="ARBA00018517"/>
    </source>
</evidence>
<dbReference type="EMBL" id="CAAGRJ010006347">
    <property type="protein sequence ID" value="VFV24266.1"/>
    <property type="molecule type" value="Genomic_DNA"/>
</dbReference>
<dbReference type="AlphaFoldDB" id="A0A485MWT1"/>
<dbReference type="GO" id="GO:0005730">
    <property type="term" value="C:nucleolus"/>
    <property type="evidence" value="ECO:0007669"/>
    <property type="project" value="UniProtKB-SubCell"/>
</dbReference>
<dbReference type="InterPro" id="IPR019012">
    <property type="entry name" value="RNA_cap_Gua-N2-MeTrfase"/>
</dbReference>
<evidence type="ECO:0000256" key="11">
    <source>
        <dbReference type="ARBA" id="ARBA00023015"/>
    </source>
</evidence>
<reference evidence="25 26" key="1">
    <citation type="submission" date="2019-01" db="EMBL/GenBank/DDBJ databases">
        <authorList>
            <person name="Alioto T."/>
            <person name="Alioto T."/>
        </authorList>
    </citation>
    <scope>NUCLEOTIDE SEQUENCE [LARGE SCALE GENOMIC DNA]</scope>
</reference>
<evidence type="ECO:0000256" key="8">
    <source>
        <dbReference type="ARBA" id="ARBA00022679"/>
    </source>
</evidence>
<evidence type="ECO:0000256" key="14">
    <source>
        <dbReference type="ARBA" id="ARBA00025783"/>
    </source>
</evidence>
<dbReference type="PANTHER" id="PTHR14741">
    <property type="entry name" value="S-ADENOSYLMETHIONINE-DEPENDENT METHYLTRANSFERASE RELATED"/>
    <property type="match status" value="1"/>
</dbReference>
<feature type="region of interest" description="Disordered" evidence="24">
    <location>
        <begin position="351"/>
        <end position="445"/>
    </location>
</feature>
<dbReference type="FunFam" id="3.40.50.150:FF:000066">
    <property type="entry name" value="Trimethylguanosine synthase 1"/>
    <property type="match status" value="1"/>
</dbReference>
<sequence>MCCDKWSSVAEMFLFVEDLEEDCKILCLCSRAFVEDRKLCNLGLKGYYVKGNGDNAGDQATEEEEGGTAESRDSKGLGLDESELDSEAELMRSMGLPLQFGGVSAHKTFEVSMNTRNKVKVKKKKKKQQKKYLHEIMRESWRQEYEEDDILASDDPSSVERYENTKTCELQTKKDIETENLPVENTLCPKLEITEKWEKYWNEYGGGLLWQSWQEKHPGQTLCSEPWNIPDTKEEWEQHYSQLYWYYLEQFQYWEAQGWTFDAPETCDTDTCGPKIEVDNKKDENCIKADLTSFPSSSITIDSESSSSSDKEHNEILDGVSNLSLNSEEVEQSRLDSSVSYDGCQLLSEVGSSRECPASGQSEPCHGGTKDSNVSGNRSANQPAQDSQDSSEANAIRGRPHSNSIDGDESEEDPPEHKPSKLKRSHELDIDENPDSDFDDNGSLLGFKHGSGQKYGGISNFSHRRVRYLQKNVKYKSKFLDMRRQINMKNKHIFFTEESDKTFFKKSKALTKVEKFLKWVNEPMDEEASQESVSHDNVQDTCTSSDSEEQEMSVKKGNDPLETSSQEPGKCHAVSSAGELETEKNEGDSTVTAITHQEDCVTHITPDSLQVDTEAASKKKKKTKKNRNKKVIGLPPEIAAVPELAKYWAQRYRLFSRFDDGIKLDKEGWFSVTPEKIAEHIAGRVSQSFKCDIVVDAFCGVGGNTIQFALTGKRVIAIDIDPVKIDLARNNAEVYGIADKIEFICGDFLLLASHLKADVVFLSPPWGGPDYATAETFDIRTMMSPDGFEIFRRSQKITNNIVYFLPRNADIDQVASLAGPGGQVEIEQNFLNNKLKTITAYFGDLIRRSTSES</sequence>
<keyword evidence="10" id="KW-0007">Acetylation</keyword>
<keyword evidence="11" id="KW-0805">Transcription regulation</keyword>
<dbReference type="Proteomes" id="UP000386466">
    <property type="component" value="Unassembled WGS sequence"/>
</dbReference>
<dbReference type="PANTHER" id="PTHR14741:SF32">
    <property type="entry name" value="TRIMETHYLGUANOSINE SYNTHASE"/>
    <property type="match status" value="1"/>
</dbReference>
<evidence type="ECO:0000256" key="6">
    <source>
        <dbReference type="ARBA" id="ARBA00022553"/>
    </source>
</evidence>
<dbReference type="CDD" id="cd02440">
    <property type="entry name" value="AdoMet_MTases"/>
    <property type="match status" value="1"/>
</dbReference>
<keyword evidence="13" id="KW-0539">Nucleus</keyword>
<evidence type="ECO:0000256" key="13">
    <source>
        <dbReference type="ARBA" id="ARBA00023242"/>
    </source>
</evidence>
<evidence type="ECO:0000256" key="20">
    <source>
        <dbReference type="ARBA" id="ARBA00057179"/>
    </source>
</evidence>
<keyword evidence="5" id="KW-0963">Cytoplasm</keyword>
<dbReference type="InterPro" id="IPR029063">
    <property type="entry name" value="SAM-dependent_MTases_sf"/>
</dbReference>
<evidence type="ECO:0000256" key="16">
    <source>
        <dbReference type="ARBA" id="ARBA00048740"/>
    </source>
</evidence>
<evidence type="ECO:0000256" key="3">
    <source>
        <dbReference type="ARBA" id="ARBA00004604"/>
    </source>
</evidence>
<evidence type="ECO:0000256" key="1">
    <source>
        <dbReference type="ARBA" id="ARBA00004408"/>
    </source>
</evidence>
<keyword evidence="8" id="KW-0808">Transferase</keyword>
<dbReference type="GO" id="GO:0015030">
    <property type="term" value="C:Cajal body"/>
    <property type="evidence" value="ECO:0007669"/>
    <property type="project" value="UniProtKB-SubCell"/>
</dbReference>
<organism evidence="25 26">
    <name type="scientific">Lynx pardinus</name>
    <name type="common">Iberian lynx</name>
    <name type="synonym">Felis pardina</name>
    <dbReference type="NCBI Taxonomy" id="191816"/>
    <lineage>
        <taxon>Eukaryota</taxon>
        <taxon>Metazoa</taxon>
        <taxon>Chordata</taxon>
        <taxon>Craniata</taxon>
        <taxon>Vertebrata</taxon>
        <taxon>Euteleostomi</taxon>
        <taxon>Mammalia</taxon>
        <taxon>Eutheria</taxon>
        <taxon>Laurasiatheria</taxon>
        <taxon>Carnivora</taxon>
        <taxon>Feliformia</taxon>
        <taxon>Felidae</taxon>
        <taxon>Felinae</taxon>
        <taxon>Lynx</taxon>
    </lineage>
</organism>
<comment type="catalytic activity">
    <reaction evidence="17">
        <text>a 5'-end (N(2),N(7)-dimethyl 5'-triphosphoguanosine)-ribonucleoside in snRNA + S-adenosyl-L-methionine = a 5'-end (N(2),N(2),N(7)-trimethyl 5'-triphosphoguanosine)-ribonucleoside in snRNA + S-adenosyl-L-homocysteine + H(+)</text>
        <dbReference type="Rhea" id="RHEA:78479"/>
        <dbReference type="Rhea" id="RHEA-COMP:19087"/>
        <dbReference type="Rhea" id="RHEA-COMP:19089"/>
        <dbReference type="ChEBI" id="CHEBI:15378"/>
        <dbReference type="ChEBI" id="CHEBI:57856"/>
        <dbReference type="ChEBI" id="CHEBI:59789"/>
        <dbReference type="ChEBI" id="CHEBI:167623"/>
        <dbReference type="ChEBI" id="CHEBI:172880"/>
    </reaction>
    <physiologicalReaction direction="left-to-right" evidence="17">
        <dbReference type="Rhea" id="RHEA:78480"/>
    </physiologicalReaction>
</comment>
<evidence type="ECO:0000256" key="10">
    <source>
        <dbReference type="ARBA" id="ARBA00022990"/>
    </source>
</evidence>
<name>A0A485MWT1_LYNPA</name>
<feature type="region of interest" description="Disordered" evidence="24">
    <location>
        <begin position="54"/>
        <end position="79"/>
    </location>
</feature>
<comment type="catalytic activity">
    <reaction evidence="15">
        <text>a 5'-end (N(2),N(7)-dimethyl 5'-triphosphoguanosine)-ribonucleoside in snoRNA + S-adenosyl-L-methionine = a 5'-end (N(2),N(2),N(7)-trimethyl 5'-triphosphoguanosine)-ribonucleoside in snoRNA + S-adenosyl-L-homocysteine + H(+)</text>
        <dbReference type="Rhea" id="RHEA:78507"/>
        <dbReference type="Rhea" id="RHEA-COMP:19088"/>
        <dbReference type="Rhea" id="RHEA-COMP:19090"/>
        <dbReference type="ChEBI" id="CHEBI:15378"/>
        <dbReference type="ChEBI" id="CHEBI:57856"/>
        <dbReference type="ChEBI" id="CHEBI:59789"/>
        <dbReference type="ChEBI" id="CHEBI:167623"/>
        <dbReference type="ChEBI" id="CHEBI:172880"/>
    </reaction>
    <physiologicalReaction direction="left-to-right" evidence="15">
        <dbReference type="Rhea" id="RHEA:78508"/>
    </physiologicalReaction>
</comment>
<evidence type="ECO:0000313" key="26">
    <source>
        <dbReference type="Proteomes" id="UP000386466"/>
    </source>
</evidence>
<keyword evidence="6" id="KW-0597">Phosphoprotein</keyword>
<proteinExistence type="inferred from homology"/>
<keyword evidence="7" id="KW-0489">Methyltransferase</keyword>
<evidence type="ECO:0000256" key="24">
    <source>
        <dbReference type="SAM" id="MobiDB-lite"/>
    </source>
</evidence>
<evidence type="ECO:0000256" key="18">
    <source>
        <dbReference type="ARBA" id="ARBA00049075"/>
    </source>
</evidence>
<dbReference type="GO" id="GO:0005737">
    <property type="term" value="C:cytoplasm"/>
    <property type="evidence" value="ECO:0007669"/>
    <property type="project" value="UniProtKB-SubCell"/>
</dbReference>
<keyword evidence="26" id="KW-1185">Reference proteome</keyword>